<evidence type="ECO:0000256" key="6">
    <source>
        <dbReference type="ARBA" id="ARBA00022912"/>
    </source>
</evidence>
<dbReference type="GO" id="GO:0031124">
    <property type="term" value="P:mRNA 3'-end processing"/>
    <property type="evidence" value="ECO:0007669"/>
    <property type="project" value="UniProtKB-ARBA"/>
</dbReference>
<dbReference type="Gene3D" id="3.40.50.2300">
    <property type="match status" value="2"/>
</dbReference>
<evidence type="ECO:0000256" key="8">
    <source>
        <dbReference type="ARBA" id="ARBA00047761"/>
    </source>
</evidence>
<evidence type="ECO:0000256" key="5">
    <source>
        <dbReference type="ARBA" id="ARBA00022801"/>
    </source>
</evidence>
<evidence type="ECO:0000256" key="9">
    <source>
        <dbReference type="ARBA" id="ARBA00048336"/>
    </source>
</evidence>
<comment type="function">
    <text evidence="10">Processively dephosphorylates Ser-5 of the heptad repeats YSPTSPS in the C-terminal domain of the largest RNA polymerase II subunit (RPB1).</text>
</comment>
<dbReference type="EC" id="3.1.3.16" evidence="10"/>
<organism evidence="12 13">
    <name type="scientific">Ascobolus immersus RN42</name>
    <dbReference type="NCBI Taxonomy" id="1160509"/>
    <lineage>
        <taxon>Eukaryota</taxon>
        <taxon>Fungi</taxon>
        <taxon>Dikarya</taxon>
        <taxon>Ascomycota</taxon>
        <taxon>Pezizomycotina</taxon>
        <taxon>Pezizomycetes</taxon>
        <taxon>Pezizales</taxon>
        <taxon>Ascobolaceae</taxon>
        <taxon>Ascobolus</taxon>
    </lineage>
</organism>
<dbReference type="FunFam" id="3.40.50.2300:FF:000039">
    <property type="entry name" value="RNA polymerase II subunit A C-terminal domain phosphatase"/>
    <property type="match status" value="1"/>
</dbReference>
<comment type="subcellular location">
    <subcellularLocation>
        <location evidence="1 10">Nucleus</location>
    </subcellularLocation>
</comment>
<gene>
    <name evidence="12" type="ORF">BJ508DRAFT_411461</name>
</gene>
<keyword evidence="5 10" id="KW-0378">Hydrolase</keyword>
<evidence type="ECO:0000256" key="2">
    <source>
        <dbReference type="ARBA" id="ARBA00008978"/>
    </source>
</evidence>
<evidence type="ECO:0000256" key="4">
    <source>
        <dbReference type="ARBA" id="ARBA00022664"/>
    </source>
</evidence>
<evidence type="ECO:0000256" key="1">
    <source>
        <dbReference type="ARBA" id="ARBA00004123"/>
    </source>
</evidence>
<dbReference type="PANTHER" id="PTHR20383">
    <property type="entry name" value="RNA POLYMERASE II SUBUNIT A C-TERMINAL DOMAIN PHOSPHATASE"/>
    <property type="match status" value="1"/>
</dbReference>
<evidence type="ECO:0000256" key="10">
    <source>
        <dbReference type="RuleBase" id="RU369031"/>
    </source>
</evidence>
<evidence type="ECO:0000256" key="11">
    <source>
        <dbReference type="SAM" id="MobiDB-lite"/>
    </source>
</evidence>
<dbReference type="EMBL" id="ML119650">
    <property type="protein sequence ID" value="RPA86297.1"/>
    <property type="molecule type" value="Genomic_DNA"/>
</dbReference>
<dbReference type="FunFam" id="3.40.50.2300:FF:000189">
    <property type="entry name" value="SSU72p Phosphatase and transcription/RNA-processing factor"/>
    <property type="match status" value="1"/>
</dbReference>
<comment type="catalytic activity">
    <reaction evidence="9 10">
        <text>O-phospho-L-threonyl-[protein] + H2O = L-threonyl-[protein] + phosphate</text>
        <dbReference type="Rhea" id="RHEA:47004"/>
        <dbReference type="Rhea" id="RHEA-COMP:11060"/>
        <dbReference type="Rhea" id="RHEA-COMP:11605"/>
        <dbReference type="ChEBI" id="CHEBI:15377"/>
        <dbReference type="ChEBI" id="CHEBI:30013"/>
        <dbReference type="ChEBI" id="CHEBI:43474"/>
        <dbReference type="ChEBI" id="CHEBI:61977"/>
        <dbReference type="EC" id="3.1.3.16"/>
    </reaction>
</comment>
<dbReference type="Pfam" id="PF04722">
    <property type="entry name" value="Ssu72"/>
    <property type="match status" value="1"/>
</dbReference>
<dbReference type="AlphaFoldDB" id="A0A3N4ILK3"/>
<evidence type="ECO:0000256" key="7">
    <source>
        <dbReference type="ARBA" id="ARBA00023242"/>
    </source>
</evidence>
<evidence type="ECO:0000313" key="13">
    <source>
        <dbReference type="Proteomes" id="UP000275078"/>
    </source>
</evidence>
<evidence type="ECO:0000256" key="3">
    <source>
        <dbReference type="ARBA" id="ARBA00011527"/>
    </source>
</evidence>
<dbReference type="GO" id="GO:0008420">
    <property type="term" value="F:RNA polymerase II CTD heptapeptide repeat phosphatase activity"/>
    <property type="evidence" value="ECO:0007669"/>
    <property type="project" value="UniProtKB-ARBA"/>
</dbReference>
<sequence>MAEVANASTTDRNAPAQTPDSTDPEAFPLKFCTVCASNQNRSMEAHLTLALHSYPVISFGTGSAVRLPGPSIDKPNTYGFNSTTYDEMYKDLQSKDPRLYTANGLLNMLDRNRKIKKNPERWQDWKVGVPRVKRVEEDHERGARGVEGGVVDVVITCEERCWDAVVDDLQNRAQPLNRPVHIINVDIKDNHEEAIVGGKGILELANMLTAAARAEFERAKKENNGYMRETVDSQVPEILAEWQAKFPNLPALWTVGYF</sequence>
<dbReference type="GO" id="GO:0005847">
    <property type="term" value="C:mRNA cleavage and polyadenylation specificity factor complex"/>
    <property type="evidence" value="ECO:0007669"/>
    <property type="project" value="UniProtKB-ARBA"/>
</dbReference>
<dbReference type="Proteomes" id="UP000275078">
    <property type="component" value="Unassembled WGS sequence"/>
</dbReference>
<dbReference type="STRING" id="1160509.A0A3N4ILK3"/>
<keyword evidence="7 10" id="KW-0539">Nucleus</keyword>
<dbReference type="OrthoDB" id="57957at2759"/>
<keyword evidence="4 10" id="KW-0507">mRNA processing</keyword>
<comment type="subunit">
    <text evidence="3 10">Component of the cleavage and polyadenylation factor (CPF) complex.</text>
</comment>
<accession>A0A3N4ILK3</accession>
<dbReference type="InterPro" id="IPR006811">
    <property type="entry name" value="RNA_pol_II_suA"/>
</dbReference>
<feature type="compositionally biased region" description="Polar residues" evidence="11">
    <location>
        <begin position="1"/>
        <end position="21"/>
    </location>
</feature>
<comment type="similarity">
    <text evidence="2 10">Belongs to the SSU72 phosphatase family.</text>
</comment>
<proteinExistence type="inferred from homology"/>
<keyword evidence="13" id="KW-1185">Reference proteome</keyword>
<comment type="catalytic activity">
    <reaction evidence="8 10">
        <text>O-phospho-L-seryl-[protein] + H2O = L-seryl-[protein] + phosphate</text>
        <dbReference type="Rhea" id="RHEA:20629"/>
        <dbReference type="Rhea" id="RHEA-COMP:9863"/>
        <dbReference type="Rhea" id="RHEA-COMP:11604"/>
        <dbReference type="ChEBI" id="CHEBI:15377"/>
        <dbReference type="ChEBI" id="CHEBI:29999"/>
        <dbReference type="ChEBI" id="CHEBI:43474"/>
        <dbReference type="ChEBI" id="CHEBI:83421"/>
        <dbReference type="EC" id="3.1.3.16"/>
    </reaction>
</comment>
<comment type="function">
    <text evidence="10">Component of the cleavage and polyadenylation factor (CPF) complex, which plays a key role in polyadenylation-dependent pre-mRNA 3'-end formation and cooperates with cleavage factors including the CFIA complex and NAB4/CFIB. SSU72 is required for 3'-end formation of snoRNAs.</text>
</comment>
<protein>
    <recommendedName>
        <fullName evidence="10">RNA polymerase II subunit A C-terminal domain phosphatase SSU72</fullName>
        <shortName evidence="10">CTD phosphatase SSU72</shortName>
        <ecNumber evidence="10">3.1.3.16</ecNumber>
    </recommendedName>
</protein>
<evidence type="ECO:0000313" key="12">
    <source>
        <dbReference type="EMBL" id="RPA86297.1"/>
    </source>
</evidence>
<reference evidence="12 13" key="1">
    <citation type="journal article" date="2018" name="Nat. Ecol. Evol.">
        <title>Pezizomycetes genomes reveal the molecular basis of ectomycorrhizal truffle lifestyle.</title>
        <authorList>
            <person name="Murat C."/>
            <person name="Payen T."/>
            <person name="Noel B."/>
            <person name="Kuo A."/>
            <person name="Morin E."/>
            <person name="Chen J."/>
            <person name="Kohler A."/>
            <person name="Krizsan K."/>
            <person name="Balestrini R."/>
            <person name="Da Silva C."/>
            <person name="Montanini B."/>
            <person name="Hainaut M."/>
            <person name="Levati E."/>
            <person name="Barry K.W."/>
            <person name="Belfiori B."/>
            <person name="Cichocki N."/>
            <person name="Clum A."/>
            <person name="Dockter R.B."/>
            <person name="Fauchery L."/>
            <person name="Guy J."/>
            <person name="Iotti M."/>
            <person name="Le Tacon F."/>
            <person name="Lindquist E.A."/>
            <person name="Lipzen A."/>
            <person name="Malagnac F."/>
            <person name="Mello A."/>
            <person name="Molinier V."/>
            <person name="Miyauchi S."/>
            <person name="Poulain J."/>
            <person name="Riccioni C."/>
            <person name="Rubini A."/>
            <person name="Sitrit Y."/>
            <person name="Splivallo R."/>
            <person name="Traeger S."/>
            <person name="Wang M."/>
            <person name="Zifcakova L."/>
            <person name="Wipf D."/>
            <person name="Zambonelli A."/>
            <person name="Paolocci F."/>
            <person name="Nowrousian M."/>
            <person name="Ottonello S."/>
            <person name="Baldrian P."/>
            <person name="Spatafora J.W."/>
            <person name="Henrissat B."/>
            <person name="Nagy L.G."/>
            <person name="Aury J.M."/>
            <person name="Wincker P."/>
            <person name="Grigoriev I.V."/>
            <person name="Bonfante P."/>
            <person name="Martin F.M."/>
        </authorList>
    </citation>
    <scope>NUCLEOTIDE SEQUENCE [LARGE SCALE GENOMIC DNA]</scope>
    <source>
        <strain evidence="12 13">RN42</strain>
    </source>
</reference>
<feature type="region of interest" description="Disordered" evidence="11">
    <location>
        <begin position="1"/>
        <end position="23"/>
    </location>
</feature>
<name>A0A3N4ILK3_ASCIM</name>
<keyword evidence="6 10" id="KW-0904">Protein phosphatase</keyword>